<feature type="region of interest" description="Disordered" evidence="4">
    <location>
        <begin position="379"/>
        <end position="454"/>
    </location>
</feature>
<dbReference type="InParanoid" id="G8ZTC7"/>
<evidence type="ECO:0000256" key="2">
    <source>
        <dbReference type="ARBA" id="ARBA00006856"/>
    </source>
</evidence>
<dbReference type="HOGENOM" id="CLU_006786_2_0_1"/>
<evidence type="ECO:0000313" key="6">
    <source>
        <dbReference type="EMBL" id="CCE91871.1"/>
    </source>
</evidence>
<dbReference type="OrthoDB" id="361797at2759"/>
<dbReference type="InterPro" id="IPR050781">
    <property type="entry name" value="CWC22_splicing_factor"/>
</dbReference>
<dbReference type="FunCoup" id="G8ZTC7">
    <property type="interactions" value="688"/>
</dbReference>
<dbReference type="Gene3D" id="1.25.40.180">
    <property type="match status" value="1"/>
</dbReference>
<evidence type="ECO:0000256" key="3">
    <source>
        <dbReference type="ARBA" id="ARBA00023242"/>
    </source>
</evidence>
<feature type="compositionally biased region" description="Basic and acidic residues" evidence="4">
    <location>
        <begin position="66"/>
        <end position="90"/>
    </location>
</feature>
<dbReference type="Pfam" id="PF02854">
    <property type="entry name" value="MIF4G"/>
    <property type="match status" value="1"/>
</dbReference>
<proteinExistence type="inferred from homology"/>
<dbReference type="GO" id="GO:0032040">
    <property type="term" value="C:small-subunit processome"/>
    <property type="evidence" value="ECO:0007669"/>
    <property type="project" value="EnsemblFungi"/>
</dbReference>
<comment type="similarity">
    <text evidence="2">Belongs to the CWC22 family.</text>
</comment>
<reference evidence="6 7" key="1">
    <citation type="journal article" date="2011" name="Proc. Natl. Acad. Sci. U.S.A.">
        <title>Evolutionary erosion of yeast sex chromosomes by mating-type switching accidents.</title>
        <authorList>
            <person name="Gordon J.L."/>
            <person name="Armisen D."/>
            <person name="Proux-Wera E."/>
            <person name="Oheigeartaigh S.S."/>
            <person name="Byrne K.P."/>
            <person name="Wolfe K.H."/>
        </authorList>
    </citation>
    <scope>NUCLEOTIDE SEQUENCE [LARGE SCALE GENOMIC DNA]</scope>
    <source>
        <strain evidence="7">ATCC 10662 / CBS 1146 / NBRC 0425 / NCYC 2629 / NRRL Y-866</strain>
    </source>
</reference>
<dbReference type="RefSeq" id="XP_003681082.1">
    <property type="nucleotide sequence ID" value="XM_003681034.1"/>
</dbReference>
<feature type="compositionally biased region" description="Basic and acidic residues" evidence="4">
    <location>
        <begin position="16"/>
        <end position="33"/>
    </location>
</feature>
<dbReference type="PROSITE" id="PS51366">
    <property type="entry name" value="MI"/>
    <property type="match status" value="1"/>
</dbReference>
<dbReference type="KEGG" id="tdl:TDEL_0D02870"/>
<feature type="compositionally biased region" description="Acidic residues" evidence="4">
    <location>
        <begin position="202"/>
        <end position="216"/>
    </location>
</feature>
<dbReference type="GO" id="GO:0006972">
    <property type="term" value="P:hyperosmotic response"/>
    <property type="evidence" value="ECO:0007669"/>
    <property type="project" value="EnsemblFungi"/>
</dbReference>
<protein>
    <recommendedName>
        <fullName evidence="5">MI domain-containing protein</fullName>
    </recommendedName>
</protein>
<sequence>MASKHGIRIPGLLLDELKSRDYSKDDRFNEPAKAKGKKRNPKGQLGRKERRKQQRLEKKSTKKGKTSGEDVRLKTKEIAKAKPSKVKYEESAPANKKSKEIKTDLPFSSDDELSSGDFDEFDEDDLDEEEWEQLRELEGEVGGESDETSEVNEFEEEEDLDDEELSEDGKDHDGMSVEETMAALKAMKQKKVKKMQDKEVVEEVEDEDMDEDEGEDEDHHENNLSEEDEESGDKEMSVEETMAALKAMKAKKNKMKDTKINKLEEEEVSDESEGKEISVEETMAALKAAKENKKKTERFPASEKKDKKRPKSKVIEVDYPMAPSDRAAAERDEMDMQYYAKKLGLKGKSKKIHARDEFDAIGGLLDGLDYFDGYGAEDEDYGEYAYGDDRRKESSDEEQDGEEVPAFGSDDELSSGDFDEFDEDDLDEEEWEQLRELEERDDESGDDEKAKIKGKRVKENPLVAPIEPGTEAYVPPSLRKKMLEGDGESAVEVEVKKSVKSSLNKLSDSNLTVIISALNDLYAKHARQIVTKVIIDQVIDIIGQRNKLLDSFIINYSAILYSLWRLRGTETGASFIQSVVESFLNHFEEQITRLDKKKTEDQDEIVLLSKEPANLLSLLAYCYNFGLISSKLIYDLIRIFVEAPNELTTELLLRIISISGSLIRGDDPSALKDIISVLLTNIKSIEKQPPRMKFLLDTVSDLKNNRLKPSMVATSHQNMKKSLNSFLNVGSTSSEALLVSLDDIKNVDTKGKWWLIGASWKGNMDSAFEEAPGGGSKVSTNGGNHMTIDDDLLDDTPDWSEIARRQRMNTDIRRAIFISIMSAQDYMDAFTKLEKLNLKKKQALEIPRVILHCLSQDGASNGYNPYYAALTNKLCENQHGLVKSFQFQFWEIVKAFEDDGLERDVEDNEDLDEDRRLKKIANQGKFFGSLIAEGTLKLDVLKHVSLISGLTSDGVQFMELLLFQMLLSAAKRSEVKTKDANNKKSITYRDDILHNILANGIKSENRPIILKGLRFFLKKHFKYKNYIAMGPGDKSYDRDTRRLKWAVSKFAELIDEELENADY</sequence>
<dbReference type="InterPro" id="IPR003891">
    <property type="entry name" value="Initiation_fac_eIF4g_MI"/>
</dbReference>
<dbReference type="SUPFAM" id="SSF48371">
    <property type="entry name" value="ARM repeat"/>
    <property type="match status" value="1"/>
</dbReference>
<gene>
    <name evidence="6" type="primary">TDEL0D02870</name>
    <name evidence="6" type="ORF">TDEL_0D02870</name>
</gene>
<accession>G8ZTC7</accession>
<feature type="domain" description="MI" evidence="5">
    <location>
        <begin position="811"/>
        <end position="946"/>
    </location>
</feature>
<dbReference type="PANTHER" id="PTHR18034:SF4">
    <property type="entry name" value="NUCLEOLAR MIF4G DOMAIN-CONTAINING PROTEIN 1"/>
    <property type="match status" value="1"/>
</dbReference>
<comment type="subcellular location">
    <subcellularLocation>
        <location evidence="1">Nucleus</location>
        <location evidence="1">Nucleolus</location>
    </subcellularLocation>
</comment>
<dbReference type="SMART" id="SM00543">
    <property type="entry name" value="MIF4G"/>
    <property type="match status" value="1"/>
</dbReference>
<dbReference type="GO" id="GO:0000462">
    <property type="term" value="P:maturation of SSU-rRNA from tricistronic rRNA transcript (SSU-rRNA, 5.8S rRNA, LSU-rRNA)"/>
    <property type="evidence" value="ECO:0007669"/>
    <property type="project" value="EnsemblFungi"/>
</dbReference>
<evidence type="ECO:0000259" key="5">
    <source>
        <dbReference type="PROSITE" id="PS51366"/>
    </source>
</evidence>
<organism evidence="6 7">
    <name type="scientific">Torulaspora delbrueckii</name>
    <name type="common">Yeast</name>
    <name type="synonym">Candida colliculosa</name>
    <dbReference type="NCBI Taxonomy" id="4950"/>
    <lineage>
        <taxon>Eukaryota</taxon>
        <taxon>Fungi</taxon>
        <taxon>Dikarya</taxon>
        <taxon>Ascomycota</taxon>
        <taxon>Saccharomycotina</taxon>
        <taxon>Saccharomycetes</taxon>
        <taxon>Saccharomycetales</taxon>
        <taxon>Saccharomycetaceae</taxon>
        <taxon>Torulaspora</taxon>
    </lineage>
</organism>
<feature type="compositionally biased region" description="Acidic residues" evidence="4">
    <location>
        <begin position="109"/>
        <end position="131"/>
    </location>
</feature>
<feature type="region of interest" description="Disordered" evidence="4">
    <location>
        <begin position="263"/>
        <end position="329"/>
    </location>
</feature>
<feature type="region of interest" description="Disordered" evidence="4">
    <location>
        <begin position="16"/>
        <end position="241"/>
    </location>
</feature>
<dbReference type="InterPro" id="IPR016024">
    <property type="entry name" value="ARM-type_fold"/>
</dbReference>
<dbReference type="PANTHER" id="PTHR18034">
    <property type="entry name" value="CELL CYCLE CONTROL PROTEIN CWF22-RELATED"/>
    <property type="match status" value="1"/>
</dbReference>
<evidence type="ECO:0000313" key="7">
    <source>
        <dbReference type="Proteomes" id="UP000005627"/>
    </source>
</evidence>
<dbReference type="SMART" id="SM00544">
    <property type="entry name" value="MA3"/>
    <property type="match status" value="1"/>
</dbReference>
<dbReference type="Pfam" id="PF02847">
    <property type="entry name" value="MA3"/>
    <property type="match status" value="1"/>
</dbReference>
<dbReference type="STRING" id="1076872.G8ZTC7"/>
<dbReference type="GO" id="GO:0097078">
    <property type="term" value="C:FAL1-SGD1 complex"/>
    <property type="evidence" value="ECO:0007669"/>
    <property type="project" value="EnsemblFungi"/>
</dbReference>
<name>G8ZTC7_TORDE</name>
<feature type="compositionally biased region" description="Acidic residues" evidence="4">
    <location>
        <begin position="139"/>
        <end position="166"/>
    </location>
</feature>
<keyword evidence="7" id="KW-1185">Reference proteome</keyword>
<dbReference type="eggNOG" id="KOG2141">
    <property type="taxonomic scope" value="Eukaryota"/>
</dbReference>
<keyword evidence="3" id="KW-0539">Nucleus</keyword>
<dbReference type="GO" id="GO:0003723">
    <property type="term" value="F:RNA binding"/>
    <property type="evidence" value="ECO:0007669"/>
    <property type="project" value="InterPro"/>
</dbReference>
<evidence type="ECO:0000256" key="1">
    <source>
        <dbReference type="ARBA" id="ARBA00004604"/>
    </source>
</evidence>
<evidence type="ECO:0000256" key="4">
    <source>
        <dbReference type="SAM" id="MobiDB-lite"/>
    </source>
</evidence>
<dbReference type="AlphaFoldDB" id="G8ZTC7"/>
<feature type="compositionally biased region" description="Acidic residues" evidence="4">
    <location>
        <begin position="395"/>
        <end position="431"/>
    </location>
</feature>
<dbReference type="EMBL" id="HE616745">
    <property type="protein sequence ID" value="CCE91871.1"/>
    <property type="molecule type" value="Genomic_DNA"/>
</dbReference>
<dbReference type="GeneID" id="11502306"/>
<dbReference type="InterPro" id="IPR003890">
    <property type="entry name" value="MIF4G-like_typ-3"/>
</dbReference>
<dbReference type="Proteomes" id="UP000005627">
    <property type="component" value="Chromosome 4"/>
</dbReference>